<dbReference type="InterPro" id="IPR000835">
    <property type="entry name" value="HTH_MarR-typ"/>
</dbReference>
<protein>
    <submittedName>
        <fullName evidence="2">Winged helix DNA-binding protein</fullName>
    </submittedName>
</protein>
<comment type="caution">
    <text evidence="2">The sequence shown here is derived from an EMBL/GenBank/DDBJ whole genome shotgun (WGS) entry which is preliminary data.</text>
</comment>
<dbReference type="InterPro" id="IPR036388">
    <property type="entry name" value="WH-like_DNA-bd_sf"/>
</dbReference>
<keyword evidence="2" id="KW-0238">DNA-binding</keyword>
<dbReference type="SUPFAM" id="SSF46785">
    <property type="entry name" value="Winged helix' DNA-binding domain"/>
    <property type="match status" value="1"/>
</dbReference>
<gene>
    <name evidence="2" type="ORF">KZ820_12765</name>
</gene>
<dbReference type="SMART" id="SM00347">
    <property type="entry name" value="HTH_MARR"/>
    <property type="match status" value="1"/>
</dbReference>
<dbReference type="InterPro" id="IPR036390">
    <property type="entry name" value="WH_DNA-bd_sf"/>
</dbReference>
<keyword evidence="3" id="KW-1185">Reference proteome</keyword>
<proteinExistence type="predicted"/>
<dbReference type="RefSeq" id="WP_219749003.1">
    <property type="nucleotide sequence ID" value="NZ_JAHXZN010000004.1"/>
</dbReference>
<accession>A0ABS7BPS6</accession>
<dbReference type="Gene3D" id="1.10.10.10">
    <property type="entry name" value="Winged helix-like DNA-binding domain superfamily/Winged helix DNA-binding domain"/>
    <property type="match status" value="1"/>
</dbReference>
<evidence type="ECO:0000259" key="1">
    <source>
        <dbReference type="SMART" id="SM00347"/>
    </source>
</evidence>
<dbReference type="GO" id="GO:0003677">
    <property type="term" value="F:DNA binding"/>
    <property type="evidence" value="ECO:0007669"/>
    <property type="project" value="UniProtKB-KW"/>
</dbReference>
<dbReference type="EMBL" id="JAHXZN010000004">
    <property type="protein sequence ID" value="MBW6531609.1"/>
    <property type="molecule type" value="Genomic_DNA"/>
</dbReference>
<name>A0ABS7BPS6_9SPHN</name>
<feature type="domain" description="HTH marR-type" evidence="1">
    <location>
        <begin position="213"/>
        <end position="306"/>
    </location>
</feature>
<reference evidence="2 3" key="1">
    <citation type="submission" date="2021-07" db="EMBL/GenBank/DDBJ databases">
        <title>Sphingomonas sp.</title>
        <authorList>
            <person name="Feng G."/>
            <person name="Li J."/>
            <person name="Pan M."/>
        </authorList>
    </citation>
    <scope>NUCLEOTIDE SEQUENCE [LARGE SCALE GENOMIC DNA]</scope>
    <source>
        <strain evidence="2 3">RRHST34</strain>
    </source>
</reference>
<dbReference type="Proteomes" id="UP000759103">
    <property type="component" value="Unassembled WGS sequence"/>
</dbReference>
<organism evidence="2 3">
    <name type="scientific">Sphingomonas citri</name>
    <dbReference type="NCBI Taxonomy" id="2862499"/>
    <lineage>
        <taxon>Bacteria</taxon>
        <taxon>Pseudomonadati</taxon>
        <taxon>Pseudomonadota</taxon>
        <taxon>Alphaproteobacteria</taxon>
        <taxon>Sphingomonadales</taxon>
        <taxon>Sphingomonadaceae</taxon>
        <taxon>Sphingomonas</taxon>
    </lineage>
</organism>
<dbReference type="Pfam" id="PF13463">
    <property type="entry name" value="HTH_27"/>
    <property type="match status" value="1"/>
</dbReference>
<evidence type="ECO:0000313" key="2">
    <source>
        <dbReference type="EMBL" id="MBW6531609.1"/>
    </source>
</evidence>
<sequence length="309" mass="32003">MALPFYHAGGPATPAFALASLNGTGALDAREAIALLGGTIAAHHPLAEAPGALARSDGAPAIVLDLAGADDALAHDVVAAVDSLAAARAWRLVVAFSIAQIDPVVAALGEEAGAVQLLCEPDRAEWIGALAVAAAHAGGGGVRSPERDSERLARLSAEVARIAALLAQLSDGGVGLDRAEEPRLAFHPASTAAVTVTAAQLRAVLRARRLRDRFLGKGLFEDPAWDMLLDLYASRLEGRRVSVSSLCIAAAVAPTTALRWITRLTERRLLARTPDPGDRRRVFVGLTDEAVRALQAYLGALAEAGLPLA</sequence>
<evidence type="ECO:0000313" key="3">
    <source>
        <dbReference type="Proteomes" id="UP000759103"/>
    </source>
</evidence>